<protein>
    <recommendedName>
        <fullName evidence="4">Lipoprotein</fullName>
    </recommendedName>
</protein>
<evidence type="ECO:0000313" key="3">
    <source>
        <dbReference type="Proteomes" id="UP000323225"/>
    </source>
</evidence>
<sequence length="167" mass="18840">MRKKYLAKFCAVGLFTLAFPISSLAHGCNPPNYPSNSYCNRNNLDIDSIRGIHFDGVGGFNQVLTIQPDDSGAAIFSITCGRPYQRFRLKVSNKNKFMFPFPYPSHPGDKVMLFNYRFGGSVTRDGYGILNRYGSLSDIRLGASVKIMSKNQKNFYATRPEIRVEFL</sequence>
<evidence type="ECO:0000313" key="2">
    <source>
        <dbReference type="EMBL" id="KAA1255148.1"/>
    </source>
</evidence>
<dbReference type="AlphaFoldDB" id="A0A5Q6PJU0"/>
<gene>
    <name evidence="2" type="ORF">F0M16_07985</name>
</gene>
<dbReference type="EMBL" id="VUAA01000007">
    <property type="protein sequence ID" value="KAA1255148.1"/>
    <property type="molecule type" value="Genomic_DNA"/>
</dbReference>
<comment type="caution">
    <text evidence="2">The sequence shown here is derived from an EMBL/GenBank/DDBJ whole genome shotgun (WGS) entry which is preliminary data.</text>
</comment>
<keyword evidence="1" id="KW-0732">Signal</keyword>
<feature type="chain" id="PRO_5030649841" description="Lipoprotein" evidence="1">
    <location>
        <begin position="26"/>
        <end position="167"/>
    </location>
</feature>
<dbReference type="Proteomes" id="UP000323225">
    <property type="component" value="Unassembled WGS sequence"/>
</dbReference>
<reference evidence="2 3" key="1">
    <citation type="submission" date="2019-09" db="EMBL/GenBank/DDBJ databases">
        <authorList>
            <person name="Kritzky A."/>
            <person name="Schelkanova E.Y."/>
            <person name="Alkhova Z.V."/>
            <person name="Smirnova N.I."/>
        </authorList>
    </citation>
    <scope>NUCLEOTIDE SEQUENCE [LARGE SCALE GENOMIC DNA]</scope>
    <source>
        <strain evidence="2 3">M1526</strain>
    </source>
</reference>
<proteinExistence type="predicted"/>
<accession>A0A5Q6PJU0</accession>
<evidence type="ECO:0000256" key="1">
    <source>
        <dbReference type="SAM" id="SignalP"/>
    </source>
</evidence>
<name>A0A5Q6PJU0_VIBCL</name>
<organism evidence="2 3">
    <name type="scientific">Vibrio cholerae</name>
    <dbReference type="NCBI Taxonomy" id="666"/>
    <lineage>
        <taxon>Bacteria</taxon>
        <taxon>Pseudomonadati</taxon>
        <taxon>Pseudomonadota</taxon>
        <taxon>Gammaproteobacteria</taxon>
        <taxon>Vibrionales</taxon>
        <taxon>Vibrionaceae</taxon>
        <taxon>Vibrio</taxon>
    </lineage>
</organism>
<evidence type="ECO:0008006" key="4">
    <source>
        <dbReference type="Google" id="ProtNLM"/>
    </source>
</evidence>
<feature type="signal peptide" evidence="1">
    <location>
        <begin position="1"/>
        <end position="25"/>
    </location>
</feature>